<evidence type="ECO:0000313" key="2">
    <source>
        <dbReference type="EMBL" id="QXE26205.1"/>
    </source>
</evidence>
<dbReference type="Proteomes" id="UP000683511">
    <property type="component" value="Chromosome"/>
</dbReference>
<dbReference type="EMBL" id="CP021056">
    <property type="protein sequence ID" value="QXE26205.1"/>
    <property type="molecule type" value="Genomic_DNA"/>
</dbReference>
<proteinExistence type="predicted"/>
<dbReference type="KEGG" id="rsin:B6N60_04936"/>
<keyword evidence="3" id="KW-1185">Reference proteome</keyword>
<feature type="region of interest" description="Disordered" evidence="1">
    <location>
        <begin position="88"/>
        <end position="125"/>
    </location>
</feature>
<gene>
    <name evidence="2" type="ORF">B6N60_04936</name>
</gene>
<protein>
    <submittedName>
        <fullName evidence="2">Uncharacterized protein</fullName>
    </submittedName>
</protein>
<reference evidence="2" key="1">
    <citation type="submission" date="2017-04" db="EMBL/GenBank/DDBJ databases">
        <title>Genome deletions in a multicellular cyanobacterial endosymbiont for morphological adaptation in marine diatoms.</title>
        <authorList>
            <person name="Wang Y."/>
            <person name="Gao H."/>
            <person name="Li R."/>
            <person name="Xu X."/>
        </authorList>
    </citation>
    <scope>NUCLEOTIDE SEQUENCE</scope>
    <source>
        <strain evidence="2">FACHB 800</strain>
    </source>
</reference>
<feature type="compositionally biased region" description="Polar residues" evidence="1">
    <location>
        <begin position="108"/>
        <end position="125"/>
    </location>
</feature>
<feature type="region of interest" description="Disordered" evidence="1">
    <location>
        <begin position="35"/>
        <end position="67"/>
    </location>
</feature>
<evidence type="ECO:0000313" key="3">
    <source>
        <dbReference type="Proteomes" id="UP000683511"/>
    </source>
</evidence>
<dbReference type="AlphaFoldDB" id="A0A975Y7C7"/>
<name>A0A975Y7C7_9NOST</name>
<sequence length="125" mass="13806">MNGNCQLSIVNCPLLNDIVVQVIAMNKKHALNPNFEDENNQVKSVNGYQSPGYSIEESGDEDNNNPWKTDIFEDGYQENVFEINLGDTAYTESSANPNPKLPGYGSASGYQSKKNQQSTSPEIEL</sequence>
<evidence type="ECO:0000256" key="1">
    <source>
        <dbReference type="SAM" id="MobiDB-lite"/>
    </source>
</evidence>
<organism evidence="2 3">
    <name type="scientific">Richelia sinica FACHB-800</name>
    <dbReference type="NCBI Taxonomy" id="1357546"/>
    <lineage>
        <taxon>Bacteria</taxon>
        <taxon>Bacillati</taxon>
        <taxon>Cyanobacteriota</taxon>
        <taxon>Cyanophyceae</taxon>
        <taxon>Nostocales</taxon>
        <taxon>Nostocaceae</taxon>
        <taxon>Richelia</taxon>
    </lineage>
</organism>
<accession>A0A975Y7C7</accession>
<feature type="compositionally biased region" description="Polar residues" evidence="1">
    <location>
        <begin position="41"/>
        <end position="52"/>
    </location>
</feature>